<evidence type="ECO:0000313" key="2">
    <source>
        <dbReference type="EMBL" id="RPB08229.1"/>
    </source>
</evidence>
<evidence type="ECO:0000256" key="1">
    <source>
        <dbReference type="SAM" id="Phobius"/>
    </source>
</evidence>
<keyword evidence="1" id="KW-0812">Transmembrane</keyword>
<evidence type="ECO:0000313" key="3">
    <source>
        <dbReference type="Proteomes" id="UP000277580"/>
    </source>
</evidence>
<feature type="transmembrane region" description="Helical" evidence="1">
    <location>
        <begin position="7"/>
        <end position="25"/>
    </location>
</feature>
<reference evidence="2 3" key="1">
    <citation type="journal article" date="2018" name="Nat. Ecol. Evol.">
        <title>Pezizomycetes genomes reveal the molecular basis of ectomycorrhizal truffle lifestyle.</title>
        <authorList>
            <person name="Murat C."/>
            <person name="Payen T."/>
            <person name="Noel B."/>
            <person name="Kuo A."/>
            <person name="Morin E."/>
            <person name="Chen J."/>
            <person name="Kohler A."/>
            <person name="Krizsan K."/>
            <person name="Balestrini R."/>
            <person name="Da Silva C."/>
            <person name="Montanini B."/>
            <person name="Hainaut M."/>
            <person name="Levati E."/>
            <person name="Barry K.W."/>
            <person name="Belfiori B."/>
            <person name="Cichocki N."/>
            <person name="Clum A."/>
            <person name="Dockter R.B."/>
            <person name="Fauchery L."/>
            <person name="Guy J."/>
            <person name="Iotti M."/>
            <person name="Le Tacon F."/>
            <person name="Lindquist E.A."/>
            <person name="Lipzen A."/>
            <person name="Malagnac F."/>
            <person name="Mello A."/>
            <person name="Molinier V."/>
            <person name="Miyauchi S."/>
            <person name="Poulain J."/>
            <person name="Riccioni C."/>
            <person name="Rubini A."/>
            <person name="Sitrit Y."/>
            <person name="Splivallo R."/>
            <person name="Traeger S."/>
            <person name="Wang M."/>
            <person name="Zifcakova L."/>
            <person name="Wipf D."/>
            <person name="Zambonelli A."/>
            <person name="Paolocci F."/>
            <person name="Nowrousian M."/>
            <person name="Ottonello S."/>
            <person name="Baldrian P."/>
            <person name="Spatafora J.W."/>
            <person name="Henrissat B."/>
            <person name="Nagy L.G."/>
            <person name="Aury J.M."/>
            <person name="Wincker P."/>
            <person name="Grigoriev I.V."/>
            <person name="Bonfante P."/>
            <person name="Martin F.M."/>
        </authorList>
    </citation>
    <scope>NUCLEOTIDE SEQUENCE [LARGE SCALE GENOMIC DNA]</scope>
    <source>
        <strain evidence="2 3">CCBAS932</strain>
    </source>
</reference>
<dbReference type="Proteomes" id="UP000277580">
    <property type="component" value="Unassembled WGS sequence"/>
</dbReference>
<keyword evidence="1" id="KW-0472">Membrane</keyword>
<proteinExistence type="predicted"/>
<keyword evidence="1" id="KW-1133">Transmembrane helix</keyword>
<sequence>MGPRFEYTVYLLHVCGFVLCVSLVTKGLPKEPYGEFYLYIVTCNNNTTKVLHN</sequence>
<dbReference type="AlphaFoldDB" id="A0A3N4KFU9"/>
<dbReference type="EMBL" id="ML119166">
    <property type="protein sequence ID" value="RPB08229.1"/>
    <property type="molecule type" value="Genomic_DNA"/>
</dbReference>
<protein>
    <submittedName>
        <fullName evidence="2">Uncharacterized protein</fullName>
    </submittedName>
</protein>
<organism evidence="2 3">
    <name type="scientific">Morchella conica CCBAS932</name>
    <dbReference type="NCBI Taxonomy" id="1392247"/>
    <lineage>
        <taxon>Eukaryota</taxon>
        <taxon>Fungi</taxon>
        <taxon>Dikarya</taxon>
        <taxon>Ascomycota</taxon>
        <taxon>Pezizomycotina</taxon>
        <taxon>Pezizomycetes</taxon>
        <taxon>Pezizales</taxon>
        <taxon>Morchellaceae</taxon>
        <taxon>Morchella</taxon>
    </lineage>
</organism>
<accession>A0A3N4KFU9</accession>
<name>A0A3N4KFU9_9PEZI</name>
<keyword evidence="3" id="KW-1185">Reference proteome</keyword>
<dbReference type="InParanoid" id="A0A3N4KFU9"/>
<gene>
    <name evidence="2" type="ORF">P167DRAFT_539427</name>
</gene>